<dbReference type="GO" id="GO:0000811">
    <property type="term" value="C:GINS complex"/>
    <property type="evidence" value="ECO:0007669"/>
    <property type="project" value="UniProtKB-UniRule"/>
</dbReference>
<dbReference type="AlphaFoldDB" id="A0A0B7F9N4"/>
<gene>
    <name evidence="9" type="ORF">RSOLAG1IB_05996</name>
</gene>
<sequence>MSAWDDDDLPGLPPRLGAAVEFERQHGGGGGGGEASAGVDTSEVVGVNPDIPTTKLLRVLMNERYAPELLPWEGQLVEDVLEKLHQQSQMVEYLRSDDSTSEDEHFRMSYVQLDMERIKFQIRSYVRTRLHKIEKYATHIMATPELQSRMSVLEQNHAMSYKNLFKAHMHRTVLDNLPEGLRSLNETFPDGRSMVPRPNMNQAIFIYAIQDCGPVRLPDGTSLTVDKGSIHIFQYGNIKHLVERGDAMFI</sequence>
<dbReference type="GO" id="GO:0006261">
    <property type="term" value="P:DNA-templated DNA replication"/>
    <property type="evidence" value="ECO:0007669"/>
    <property type="project" value="InterPro"/>
</dbReference>
<dbReference type="SUPFAM" id="SSF160059">
    <property type="entry name" value="PriA/YqbF domain"/>
    <property type="match status" value="1"/>
</dbReference>
<dbReference type="EMBL" id="LN679110">
    <property type="protein sequence ID" value="CEL52928.1"/>
    <property type="molecule type" value="Genomic_DNA"/>
</dbReference>
<reference evidence="9 10" key="1">
    <citation type="submission" date="2014-11" db="EMBL/GenBank/DDBJ databases">
        <authorList>
            <person name="Wibberg Daniel"/>
        </authorList>
    </citation>
    <scope>NUCLEOTIDE SEQUENCE [LARGE SCALE GENOMIC DNA]</scope>
    <source>
        <strain evidence="9">Rhizoctonia solani AG1-IB 7/3/14</strain>
    </source>
</reference>
<proteinExistence type="inferred from homology"/>
<dbReference type="PIRSF" id="PIRSF007764">
    <property type="entry name" value="Sld5"/>
    <property type="match status" value="1"/>
</dbReference>
<protein>
    <recommendedName>
        <fullName evidence="3 6">DNA replication complex GINS protein SLD5</fullName>
    </recommendedName>
</protein>
<dbReference type="InterPro" id="IPR036224">
    <property type="entry name" value="GINS_bundle-like_dom_sf"/>
</dbReference>
<evidence type="ECO:0000256" key="6">
    <source>
        <dbReference type="PIRNR" id="PIRNR007764"/>
    </source>
</evidence>
<comment type="similarity">
    <text evidence="2 6">Belongs to the GINS4/SLD5 family.</text>
</comment>
<organism evidence="9 10">
    <name type="scientific">Thanatephorus cucumeris (strain AG1-IB / isolate 7/3/14)</name>
    <name type="common">Lettuce bottom rot fungus</name>
    <name type="synonym">Rhizoctonia solani</name>
    <dbReference type="NCBI Taxonomy" id="1108050"/>
    <lineage>
        <taxon>Eukaryota</taxon>
        <taxon>Fungi</taxon>
        <taxon>Dikarya</taxon>
        <taxon>Basidiomycota</taxon>
        <taxon>Agaricomycotina</taxon>
        <taxon>Agaricomycetes</taxon>
        <taxon>Cantharellales</taxon>
        <taxon>Ceratobasidiaceae</taxon>
        <taxon>Rhizoctonia</taxon>
        <taxon>Rhizoctonia solani AG-1</taxon>
    </lineage>
</organism>
<dbReference type="OrthoDB" id="338231at2759"/>
<dbReference type="InterPro" id="IPR038749">
    <property type="entry name" value="Sld5_GINS_A"/>
</dbReference>
<feature type="domain" description="GINS subunit" evidence="7">
    <location>
        <begin position="80"/>
        <end position="170"/>
    </location>
</feature>
<keyword evidence="4 6" id="KW-0235">DNA replication</keyword>
<evidence type="ECO:0000259" key="7">
    <source>
        <dbReference type="Pfam" id="PF05916"/>
    </source>
</evidence>
<name>A0A0B7F9N4_THACB</name>
<evidence type="ECO:0000256" key="5">
    <source>
        <dbReference type="ARBA" id="ARBA00023242"/>
    </source>
</evidence>
<dbReference type="STRING" id="1108050.A0A0B7F9N4"/>
<dbReference type="Pfam" id="PF16922">
    <property type="entry name" value="SLD5_C"/>
    <property type="match status" value="1"/>
</dbReference>
<keyword evidence="10" id="KW-1185">Reference proteome</keyword>
<dbReference type="Gene3D" id="1.20.58.1030">
    <property type="match status" value="1"/>
</dbReference>
<dbReference type="GO" id="GO:0000727">
    <property type="term" value="P:double-strand break repair via break-induced replication"/>
    <property type="evidence" value="ECO:0007669"/>
    <property type="project" value="TreeGrafter"/>
</dbReference>
<keyword evidence="5 6" id="KW-0539">Nucleus</keyword>
<comment type="function">
    <text evidence="6">The GINS complex plays an essential role in the initiation of DNA replication.</text>
</comment>
<dbReference type="SUPFAM" id="SSF158573">
    <property type="entry name" value="GINS helical bundle-like"/>
    <property type="match status" value="1"/>
</dbReference>
<evidence type="ECO:0000313" key="9">
    <source>
        <dbReference type="EMBL" id="CEL52928.1"/>
    </source>
</evidence>
<feature type="domain" description="DNA replication complex GINS protein SLD5 C-terminal" evidence="8">
    <location>
        <begin position="198"/>
        <end position="247"/>
    </location>
</feature>
<dbReference type="InterPro" id="IPR008591">
    <property type="entry name" value="GINS_Sld5"/>
</dbReference>
<evidence type="ECO:0000256" key="1">
    <source>
        <dbReference type="ARBA" id="ARBA00004123"/>
    </source>
</evidence>
<accession>A0A0B7F9N4</accession>
<dbReference type="PANTHER" id="PTHR21206:SF0">
    <property type="entry name" value="DNA REPLICATION COMPLEX GINS PROTEIN SLD5"/>
    <property type="match status" value="1"/>
</dbReference>
<dbReference type="Proteomes" id="UP000059188">
    <property type="component" value="Unassembled WGS sequence"/>
</dbReference>
<dbReference type="InterPro" id="IPR021151">
    <property type="entry name" value="GINS_A"/>
</dbReference>
<evidence type="ECO:0000256" key="2">
    <source>
        <dbReference type="ARBA" id="ARBA00008187"/>
    </source>
</evidence>
<evidence type="ECO:0000256" key="3">
    <source>
        <dbReference type="ARBA" id="ARBA00014804"/>
    </source>
</evidence>
<dbReference type="InterPro" id="IPR031633">
    <property type="entry name" value="SLD5_C"/>
</dbReference>
<dbReference type="Pfam" id="PF05916">
    <property type="entry name" value="Sld5"/>
    <property type="match status" value="1"/>
</dbReference>
<dbReference type="PANTHER" id="PTHR21206">
    <property type="entry name" value="SLD5 PROTEIN"/>
    <property type="match status" value="1"/>
</dbReference>
<dbReference type="CDD" id="cd21692">
    <property type="entry name" value="GINS_B_Sld5"/>
    <property type="match status" value="1"/>
</dbReference>
<comment type="subcellular location">
    <subcellularLocation>
        <location evidence="1 6">Nucleus</location>
    </subcellularLocation>
</comment>
<evidence type="ECO:0000256" key="4">
    <source>
        <dbReference type="ARBA" id="ARBA00022705"/>
    </source>
</evidence>
<evidence type="ECO:0000313" key="10">
    <source>
        <dbReference type="Proteomes" id="UP000059188"/>
    </source>
</evidence>
<dbReference type="CDD" id="cd11711">
    <property type="entry name" value="GINS_A_Sld5"/>
    <property type="match status" value="1"/>
</dbReference>
<evidence type="ECO:0000259" key="8">
    <source>
        <dbReference type="Pfam" id="PF16922"/>
    </source>
</evidence>